<feature type="transmembrane region" description="Helical" evidence="4">
    <location>
        <begin position="191"/>
        <end position="210"/>
    </location>
</feature>
<comment type="subcellular location">
    <subcellularLocation>
        <location evidence="1">Cell membrane</location>
    </subcellularLocation>
</comment>
<sequence>MKHLKVRHKMLLLVMIFVIMLSGIGAIGMITTDHMADKSREAYNQNLQPLYLIAEIRGNNRAIESFLLENLITKDDAKKQEFTAAIEDNVNTNNKLIHQLKGISFGNKKISNKIYQYLSLLPDYRAQCDNIIQLADKNLDNEGYQIFSGTSFKESRKTMVGLLEDAGVLLVQDAGDHNQTTLLNANSSRTMSIFLIITAVLLCAGISFMISRRMTKPLRELQTLMKRAETGDLTAAASYDSRDEIGQINGSFNAMLGSLKLMMQGVSKSAEMLSASSQQMSASAEQTARASQVIAENSSEIATGFNVQTETIGRTAQSVQMMVKDIAAVERGSNEMSVLLAAAAASIDHGAGAVGVILGQMKHMDFSASSSREMFSNLGRLSAEINTIQESIRNAVHQTEEIRKATLHVSLEARSVSQAMEQLSEVSRKGAGDVKDTSAASEEQLTAMGEMSMSAQYLATLAENLQMDLAHFKL</sequence>
<dbReference type="InterPro" id="IPR003660">
    <property type="entry name" value="HAMP_dom"/>
</dbReference>
<comment type="caution">
    <text evidence="6">The sequence shown here is derived from an EMBL/GenBank/DDBJ whole genome shotgun (WGS) entry which is preliminary data.</text>
</comment>
<dbReference type="PANTHER" id="PTHR32089">
    <property type="entry name" value="METHYL-ACCEPTING CHEMOTAXIS PROTEIN MCPB"/>
    <property type="match status" value="1"/>
</dbReference>
<protein>
    <recommendedName>
        <fullName evidence="5">HAMP domain-containing protein</fullName>
    </recommendedName>
</protein>
<organism evidence="6 7">
    <name type="scientific">Paenibacillus helianthi</name>
    <dbReference type="NCBI Taxonomy" id="1349432"/>
    <lineage>
        <taxon>Bacteria</taxon>
        <taxon>Bacillati</taxon>
        <taxon>Bacillota</taxon>
        <taxon>Bacilli</taxon>
        <taxon>Bacillales</taxon>
        <taxon>Paenibacillaceae</taxon>
        <taxon>Paenibacillus</taxon>
    </lineage>
</organism>
<keyword evidence="4" id="KW-0812">Transmembrane</keyword>
<dbReference type="CDD" id="cd06225">
    <property type="entry name" value="HAMP"/>
    <property type="match status" value="1"/>
</dbReference>
<evidence type="ECO:0000256" key="3">
    <source>
        <dbReference type="ARBA" id="ARBA00023136"/>
    </source>
</evidence>
<feature type="domain" description="HAMP" evidence="5">
    <location>
        <begin position="212"/>
        <end position="264"/>
    </location>
</feature>
<keyword evidence="7" id="KW-1185">Reference proteome</keyword>
<dbReference type="PANTHER" id="PTHR32089:SF112">
    <property type="entry name" value="LYSOZYME-LIKE PROTEIN-RELATED"/>
    <property type="match status" value="1"/>
</dbReference>
<proteinExistence type="predicted"/>
<name>A0ABX3EH83_9BACL</name>
<dbReference type="Pfam" id="PF00672">
    <property type="entry name" value="HAMP"/>
    <property type="match status" value="1"/>
</dbReference>
<evidence type="ECO:0000259" key="5">
    <source>
        <dbReference type="PROSITE" id="PS50885"/>
    </source>
</evidence>
<keyword evidence="3 4" id="KW-0472">Membrane</keyword>
<dbReference type="RefSeq" id="WP_074109203.1">
    <property type="nucleotide sequence ID" value="NZ_LVWI01000086.1"/>
</dbReference>
<dbReference type="PROSITE" id="PS50885">
    <property type="entry name" value="HAMP"/>
    <property type="match status" value="1"/>
</dbReference>
<evidence type="ECO:0000313" key="7">
    <source>
        <dbReference type="Proteomes" id="UP000186058"/>
    </source>
</evidence>
<dbReference type="Gene3D" id="1.10.287.950">
    <property type="entry name" value="Methyl-accepting chemotaxis protein"/>
    <property type="match status" value="2"/>
</dbReference>
<keyword evidence="2" id="KW-1003">Cell membrane</keyword>
<dbReference type="EMBL" id="LVWI01000086">
    <property type="protein sequence ID" value="OKP80003.1"/>
    <property type="molecule type" value="Genomic_DNA"/>
</dbReference>
<keyword evidence="4" id="KW-1133">Transmembrane helix</keyword>
<evidence type="ECO:0000313" key="6">
    <source>
        <dbReference type="EMBL" id="OKP80003.1"/>
    </source>
</evidence>
<reference evidence="6 7" key="1">
    <citation type="submission" date="2016-03" db="EMBL/GenBank/DDBJ databases">
        <authorList>
            <person name="Sant'Anna F.H."/>
            <person name="Ambrosini A."/>
            <person name="Souza R."/>
            <person name="Bach E."/>
            <person name="Fernandes G."/>
            <person name="Balsanelli E."/>
            <person name="Baura V.A."/>
            <person name="Souza E.M."/>
            <person name="Passaglia L."/>
        </authorList>
    </citation>
    <scope>NUCLEOTIDE SEQUENCE [LARGE SCALE GENOMIC DNA]</scope>
    <source>
        <strain evidence="6 7">P26E</strain>
    </source>
</reference>
<dbReference type="SUPFAM" id="SSF58104">
    <property type="entry name" value="Methyl-accepting chemotaxis protein (MCP) signaling domain"/>
    <property type="match status" value="1"/>
</dbReference>
<dbReference type="Proteomes" id="UP000186058">
    <property type="component" value="Unassembled WGS sequence"/>
</dbReference>
<dbReference type="Pfam" id="PF12729">
    <property type="entry name" value="4HB_MCP_1"/>
    <property type="match status" value="1"/>
</dbReference>
<gene>
    <name evidence="6" type="ORF">A3844_27570</name>
</gene>
<evidence type="ECO:0000256" key="2">
    <source>
        <dbReference type="ARBA" id="ARBA00022475"/>
    </source>
</evidence>
<accession>A0ABX3EH83</accession>
<dbReference type="InterPro" id="IPR024478">
    <property type="entry name" value="HlyB_4HB_MCP"/>
</dbReference>
<dbReference type="SMART" id="SM00304">
    <property type="entry name" value="HAMP"/>
    <property type="match status" value="1"/>
</dbReference>
<evidence type="ECO:0000256" key="1">
    <source>
        <dbReference type="ARBA" id="ARBA00004236"/>
    </source>
</evidence>
<evidence type="ECO:0000256" key="4">
    <source>
        <dbReference type="SAM" id="Phobius"/>
    </source>
</evidence>